<proteinExistence type="predicted"/>
<dbReference type="Proteomes" id="UP001303001">
    <property type="component" value="Chromosome"/>
</dbReference>
<protein>
    <submittedName>
        <fullName evidence="1">Uncharacterized protein</fullName>
    </submittedName>
</protein>
<sequence length="95" mass="10641">MLVDVTQEVTCPNPVLRSDAAVLVGLLAELEGCVWADILPREFVDKVRARFVRAGHLTQGAGDYELRQALNDMNHRLRYALGEYDAPPQPIELPR</sequence>
<evidence type="ECO:0000313" key="2">
    <source>
        <dbReference type="Proteomes" id="UP001303001"/>
    </source>
</evidence>
<keyword evidence="2" id="KW-1185">Reference proteome</keyword>
<dbReference type="EMBL" id="CP134876">
    <property type="protein sequence ID" value="WNM41520.1"/>
    <property type="molecule type" value="Genomic_DNA"/>
</dbReference>
<organism evidence="1 2">
    <name type="scientific">Micromonospora halotolerans</name>
    <dbReference type="NCBI Taxonomy" id="709879"/>
    <lineage>
        <taxon>Bacteria</taxon>
        <taxon>Bacillati</taxon>
        <taxon>Actinomycetota</taxon>
        <taxon>Actinomycetes</taxon>
        <taxon>Micromonosporales</taxon>
        <taxon>Micromonosporaceae</taxon>
        <taxon>Micromonospora</taxon>
    </lineage>
</organism>
<evidence type="ECO:0000313" key="1">
    <source>
        <dbReference type="EMBL" id="WNM41520.1"/>
    </source>
</evidence>
<dbReference type="RefSeq" id="WP_313723434.1">
    <property type="nucleotide sequence ID" value="NZ_CP134876.1"/>
</dbReference>
<name>A0ABZ0A3V5_9ACTN</name>
<gene>
    <name evidence="1" type="ORF">RMN56_09325</name>
</gene>
<reference evidence="1 2" key="1">
    <citation type="submission" date="2023-09" db="EMBL/GenBank/DDBJ databases">
        <title>Micromonospora halotolerans DSM 45598 genome sequence.</title>
        <authorList>
            <person name="Mo P."/>
        </authorList>
    </citation>
    <scope>NUCLEOTIDE SEQUENCE [LARGE SCALE GENOMIC DNA]</scope>
    <source>
        <strain evidence="1 2">DSM 45598</strain>
    </source>
</reference>
<accession>A0ABZ0A3V5</accession>